<protein>
    <submittedName>
        <fullName evidence="2">ATP-binding protein</fullName>
    </submittedName>
</protein>
<dbReference type="AlphaFoldDB" id="A0A3A9Z0K1"/>
<dbReference type="EMBL" id="RBAL01000009">
    <property type="protein sequence ID" value="RKN40897.1"/>
    <property type="molecule type" value="Genomic_DNA"/>
</dbReference>
<dbReference type="RefSeq" id="WP_120680799.1">
    <property type="nucleotide sequence ID" value="NZ_RBAL01000009.1"/>
</dbReference>
<comment type="caution">
    <text evidence="2">The sequence shown here is derived from an EMBL/GenBank/DDBJ whole genome shotgun (WGS) entry which is preliminary data.</text>
</comment>
<gene>
    <name evidence="2" type="ORF">D7294_17665</name>
</gene>
<dbReference type="OrthoDB" id="3846495at2"/>
<evidence type="ECO:0000256" key="1">
    <source>
        <dbReference type="SAM" id="MobiDB-lite"/>
    </source>
</evidence>
<feature type="compositionally biased region" description="Low complexity" evidence="1">
    <location>
        <begin position="731"/>
        <end position="742"/>
    </location>
</feature>
<dbReference type="Gene3D" id="3.40.50.300">
    <property type="entry name" value="P-loop containing nucleotide triphosphate hydrolases"/>
    <property type="match status" value="1"/>
</dbReference>
<accession>A0A3A9Z0K1</accession>
<feature type="compositionally biased region" description="Gly residues" evidence="1">
    <location>
        <begin position="761"/>
        <end position="773"/>
    </location>
</feature>
<dbReference type="Proteomes" id="UP000272474">
    <property type="component" value="Unassembled WGS sequence"/>
</dbReference>
<keyword evidence="3" id="KW-1185">Reference proteome</keyword>
<feature type="compositionally biased region" description="Pro residues" evidence="1">
    <location>
        <begin position="499"/>
        <end position="529"/>
    </location>
</feature>
<organism evidence="2 3">
    <name type="scientific">Streptomyces hoynatensis</name>
    <dbReference type="NCBI Taxonomy" id="1141874"/>
    <lineage>
        <taxon>Bacteria</taxon>
        <taxon>Bacillati</taxon>
        <taxon>Actinomycetota</taxon>
        <taxon>Actinomycetes</taxon>
        <taxon>Kitasatosporales</taxon>
        <taxon>Streptomycetaceae</taxon>
        <taxon>Streptomyces</taxon>
    </lineage>
</organism>
<feature type="region of interest" description="Disordered" evidence="1">
    <location>
        <begin position="497"/>
        <end position="535"/>
    </location>
</feature>
<feature type="compositionally biased region" description="Low complexity" evidence="1">
    <location>
        <begin position="43"/>
        <end position="61"/>
    </location>
</feature>
<reference evidence="2 3" key="1">
    <citation type="journal article" date="2014" name="Int. J. Syst. Evol. Microbiol.">
        <title>Streptomyces hoynatensis sp. nov., isolated from deep marine sediment.</title>
        <authorList>
            <person name="Veyisoglu A."/>
            <person name="Sahin N."/>
        </authorList>
    </citation>
    <scope>NUCLEOTIDE SEQUENCE [LARGE SCALE GENOMIC DNA]</scope>
    <source>
        <strain evidence="2 3">KCTC 29097</strain>
    </source>
</reference>
<evidence type="ECO:0000313" key="3">
    <source>
        <dbReference type="Proteomes" id="UP000272474"/>
    </source>
</evidence>
<feature type="compositionally biased region" description="Low complexity" evidence="1">
    <location>
        <begin position="622"/>
        <end position="644"/>
    </location>
</feature>
<feature type="compositionally biased region" description="Acidic residues" evidence="1">
    <location>
        <begin position="611"/>
        <end position="621"/>
    </location>
</feature>
<feature type="region of interest" description="Disordered" evidence="1">
    <location>
        <begin position="586"/>
        <end position="795"/>
    </location>
</feature>
<sequence length="795" mass="79879">MDLNHPAPHGEQPREPGRVVELVAGDFLLTVNPIDGSEIESCPPGRRPIAPRRAPAPGPAAEETRHTPLLDREEQRHRLRRLLSRGRSVRLTGSPGAGRTALLAAVARDCAELAPDGVIRLNGHRRNATDLLHELFAAAHRTSAYRPGPTELSAALREIGAVVLIDDVEFGGAPLQEILDATPECAFVISATQDAPAPAADSRLEELALPGLSRTGCLELAELSLGRQLSEAETDWASDLWLQTEGLPRRFVQAAALLRGREAGEQAPLPESAALTASVAGLLTPRASEILRYAVALGGELPGRDRLAAFLQDPAAPEAYAELLGSGLLTQAGGGHRLAAGVVEELTEAGFAEGAPERARTATQHYTWWLADTVVAPERVAEEAGALVATVRAAQRAGLDAAVGGLARAAAPLLAASLRWSAWERMLRSGQESARSAGEVAQQAYFHHELGVLAICQGQLDRARAELEASTALRAVLADAVGAVAGRRALALVDDLSRPPAPPPAAFTPPLGIPPAASPAPPAPVPGPPGSEDATQLLGRAVAPEEETGTMAPVGRRGARRNVFAAGAGALLVAVLGTVVAFGLSSGGEEEPDGGTTPDPAATDADTPLTTDEDSPTEEETSASPSDSASPTESESPSDSNTSEAPEDPARPSGSPDQPTASASGEVGSDGGSGGGSGDGSDGGSHGGGSADGGTGDGGTSPGTSEGTSEGGDDGGSEGTDPGTSEGGSEGTDTGASEGTSEGTDEGTSEGTDTGTSEGTDAGGDAEGAGGTPTGATASATGSSPTATATGVGRA</sequence>
<dbReference type="InterPro" id="IPR027417">
    <property type="entry name" value="P-loop_NTPase"/>
</dbReference>
<evidence type="ECO:0000313" key="2">
    <source>
        <dbReference type="EMBL" id="RKN40897.1"/>
    </source>
</evidence>
<feature type="region of interest" description="Disordered" evidence="1">
    <location>
        <begin position="35"/>
        <end position="68"/>
    </location>
</feature>
<feature type="compositionally biased region" description="Low complexity" evidence="1">
    <location>
        <begin position="749"/>
        <end position="760"/>
    </location>
</feature>
<dbReference type="SUPFAM" id="SSF52540">
    <property type="entry name" value="P-loop containing nucleoside triphosphate hydrolases"/>
    <property type="match status" value="1"/>
</dbReference>
<feature type="compositionally biased region" description="Gly residues" evidence="1">
    <location>
        <begin position="668"/>
        <end position="701"/>
    </location>
</feature>
<name>A0A3A9Z0K1_9ACTN</name>
<feature type="compositionally biased region" description="Low complexity" evidence="1">
    <location>
        <begin position="594"/>
        <end position="610"/>
    </location>
</feature>
<dbReference type="GO" id="GO:0005524">
    <property type="term" value="F:ATP binding"/>
    <property type="evidence" value="ECO:0007669"/>
    <property type="project" value="UniProtKB-KW"/>
</dbReference>
<feature type="compositionally biased region" description="Low complexity" evidence="1">
    <location>
        <begin position="774"/>
        <end position="795"/>
    </location>
</feature>
<keyword evidence="2" id="KW-0067">ATP-binding</keyword>
<keyword evidence="2" id="KW-0547">Nucleotide-binding</keyword>
<proteinExistence type="predicted"/>